<name>A0A923SAL2_9BURK</name>
<keyword evidence="1" id="KW-0732">Signal</keyword>
<proteinExistence type="predicted"/>
<keyword evidence="3" id="KW-1185">Reference proteome</keyword>
<feature type="signal peptide" evidence="1">
    <location>
        <begin position="1"/>
        <end position="21"/>
    </location>
</feature>
<comment type="caution">
    <text evidence="2">The sequence shown here is derived from an EMBL/GenBank/DDBJ whole genome shotgun (WGS) entry which is preliminary data.</text>
</comment>
<dbReference type="InterPro" id="IPR025421">
    <property type="entry name" value="DUF4148"/>
</dbReference>
<gene>
    <name evidence="2" type="ORF">H8N03_05320</name>
</gene>
<dbReference type="AlphaFoldDB" id="A0A923SAL2"/>
<dbReference type="RefSeq" id="WP_187075053.1">
    <property type="nucleotide sequence ID" value="NZ_JACORT010000001.1"/>
</dbReference>
<dbReference type="Pfam" id="PF13663">
    <property type="entry name" value="DUF4148"/>
    <property type="match status" value="1"/>
</dbReference>
<accession>A0A923SAL2</accession>
<organism evidence="2 3">
    <name type="scientific">Ramlibacter cellulosilyticus</name>
    <dbReference type="NCBI Taxonomy" id="2764187"/>
    <lineage>
        <taxon>Bacteria</taxon>
        <taxon>Pseudomonadati</taxon>
        <taxon>Pseudomonadota</taxon>
        <taxon>Betaproteobacteria</taxon>
        <taxon>Burkholderiales</taxon>
        <taxon>Comamonadaceae</taxon>
        <taxon>Ramlibacter</taxon>
    </lineage>
</organism>
<reference evidence="2" key="1">
    <citation type="submission" date="2020-08" db="EMBL/GenBank/DDBJ databases">
        <title>Ramlibacter sp. USB13 16S ribosomal RNA gene genome sequencing and assembly.</title>
        <authorList>
            <person name="Kang M."/>
        </authorList>
    </citation>
    <scope>NUCLEOTIDE SEQUENCE</scope>
    <source>
        <strain evidence="2">USB13</strain>
    </source>
</reference>
<evidence type="ECO:0000313" key="2">
    <source>
        <dbReference type="EMBL" id="MBC5782353.1"/>
    </source>
</evidence>
<evidence type="ECO:0000256" key="1">
    <source>
        <dbReference type="SAM" id="SignalP"/>
    </source>
</evidence>
<evidence type="ECO:0000313" key="3">
    <source>
        <dbReference type="Proteomes" id="UP000608513"/>
    </source>
</evidence>
<dbReference type="Proteomes" id="UP000608513">
    <property type="component" value="Unassembled WGS sequence"/>
</dbReference>
<feature type="chain" id="PRO_5037738860" evidence="1">
    <location>
        <begin position="22"/>
        <end position="118"/>
    </location>
</feature>
<dbReference type="EMBL" id="JACORT010000001">
    <property type="protein sequence ID" value="MBC5782353.1"/>
    <property type="molecule type" value="Genomic_DNA"/>
</dbReference>
<protein>
    <submittedName>
        <fullName evidence="2">DUF4148 domain-containing protein</fullName>
    </submittedName>
</protein>
<sequence>MNAKLTLSALLLAAFAGNALADDPTVVNEHFAGTKTRAEVNAELATYKAIGVNPWSMSYQPLKYFQSATTREAVVADYLASRGEVGALTGEDSGSAYLAQARTVMPVRTLAGTPANAQ</sequence>